<dbReference type="CDD" id="cd00487">
    <property type="entry name" value="Pep_deformylase"/>
    <property type="match status" value="1"/>
</dbReference>
<keyword evidence="2" id="KW-0378">Hydrolase</keyword>
<gene>
    <name evidence="2" type="primary">def</name>
    <name evidence="3" type="ORF">A2462_03650</name>
</gene>
<evidence type="ECO:0000313" key="4">
    <source>
        <dbReference type="Proteomes" id="UP000177309"/>
    </source>
</evidence>
<feature type="binding site" evidence="2">
    <location>
        <position position="133"/>
    </location>
    <ligand>
        <name>Fe cation</name>
        <dbReference type="ChEBI" id="CHEBI:24875"/>
    </ligand>
</feature>
<dbReference type="Proteomes" id="UP000177309">
    <property type="component" value="Unassembled WGS sequence"/>
</dbReference>
<dbReference type="AlphaFoldDB" id="A0A1F4TKG0"/>
<dbReference type="InterPro" id="IPR023635">
    <property type="entry name" value="Peptide_deformylase"/>
</dbReference>
<comment type="cofactor">
    <cofactor evidence="2">
        <name>Fe(2+)</name>
        <dbReference type="ChEBI" id="CHEBI:29033"/>
    </cofactor>
    <text evidence="2">Binds 1 Fe(2+) ion.</text>
</comment>
<dbReference type="GO" id="GO:0046872">
    <property type="term" value="F:metal ion binding"/>
    <property type="evidence" value="ECO:0007669"/>
    <property type="project" value="UniProtKB-KW"/>
</dbReference>
<evidence type="ECO:0000256" key="2">
    <source>
        <dbReference type="HAMAP-Rule" id="MF_00163"/>
    </source>
</evidence>
<dbReference type="SUPFAM" id="SSF56420">
    <property type="entry name" value="Peptide deformylase"/>
    <property type="match status" value="1"/>
</dbReference>
<keyword evidence="2" id="KW-0408">Iron</keyword>
<keyword evidence="2" id="KW-0479">Metal-binding</keyword>
<dbReference type="GO" id="GO:0006412">
    <property type="term" value="P:translation"/>
    <property type="evidence" value="ECO:0007669"/>
    <property type="project" value="UniProtKB-UniRule"/>
</dbReference>
<dbReference type="Pfam" id="PF01327">
    <property type="entry name" value="Pep_deformylase"/>
    <property type="match status" value="1"/>
</dbReference>
<dbReference type="EMBL" id="MEUI01000041">
    <property type="protein sequence ID" value="OGC33010.1"/>
    <property type="molecule type" value="Genomic_DNA"/>
</dbReference>
<comment type="similarity">
    <text evidence="1 2">Belongs to the polypeptide deformylase family.</text>
</comment>
<dbReference type="GO" id="GO:0042586">
    <property type="term" value="F:peptide deformylase activity"/>
    <property type="evidence" value="ECO:0007669"/>
    <property type="project" value="UniProtKB-UniRule"/>
</dbReference>
<protein>
    <recommendedName>
        <fullName evidence="2">Peptide deformylase</fullName>
        <shortName evidence="2">PDF</shortName>
        <ecNumber evidence="2">3.5.1.88</ecNumber>
    </recommendedName>
    <alternativeName>
        <fullName evidence="2">Polypeptide deformylase</fullName>
    </alternativeName>
</protein>
<dbReference type="HAMAP" id="MF_00163">
    <property type="entry name" value="Pep_deformylase"/>
    <property type="match status" value="1"/>
</dbReference>
<evidence type="ECO:0000313" key="3">
    <source>
        <dbReference type="EMBL" id="OGC33010.1"/>
    </source>
</evidence>
<dbReference type="PIRSF" id="PIRSF004749">
    <property type="entry name" value="Pep_def"/>
    <property type="match status" value="1"/>
</dbReference>
<sequence>MQRKIVRFPNPVLKKKAKSVKRVTPEIVTLIYDMIETMHTAPGVGLAAPQVGVSLRVIVADIGQGPIALVNPKILKKGGKQAFMEGCLSLPGVEAPVTRASKVIVQGMDNSGKINKIEAEGLLATVLQHEIDHLDGKVFIDRVEDPSTIKHMAFEAEKKEELI</sequence>
<dbReference type="PANTHER" id="PTHR10458:SF22">
    <property type="entry name" value="PEPTIDE DEFORMYLASE"/>
    <property type="match status" value="1"/>
</dbReference>
<comment type="caution">
    <text evidence="3">The sequence shown here is derived from an EMBL/GenBank/DDBJ whole genome shotgun (WGS) entry which is preliminary data.</text>
</comment>
<evidence type="ECO:0000256" key="1">
    <source>
        <dbReference type="ARBA" id="ARBA00010759"/>
    </source>
</evidence>
<proteinExistence type="inferred from homology"/>
<dbReference type="Gene3D" id="3.90.45.10">
    <property type="entry name" value="Peptide deformylase"/>
    <property type="match status" value="1"/>
</dbReference>
<reference evidence="3 4" key="1">
    <citation type="journal article" date="2016" name="Nat. Commun.">
        <title>Thousands of microbial genomes shed light on interconnected biogeochemical processes in an aquifer system.</title>
        <authorList>
            <person name="Anantharaman K."/>
            <person name="Brown C.T."/>
            <person name="Hug L.A."/>
            <person name="Sharon I."/>
            <person name="Castelle C.J."/>
            <person name="Probst A.J."/>
            <person name="Thomas B.C."/>
            <person name="Singh A."/>
            <person name="Wilkins M.J."/>
            <person name="Karaoz U."/>
            <person name="Brodie E.L."/>
            <person name="Williams K.H."/>
            <person name="Hubbard S.S."/>
            <person name="Banfield J.F."/>
        </authorList>
    </citation>
    <scope>NUCLEOTIDE SEQUENCE [LARGE SCALE GENOMIC DNA]</scope>
</reference>
<organism evidence="3 4">
    <name type="scientific">candidate division WOR-1 bacterium RIFOXYC2_FULL_41_25</name>
    <dbReference type="NCBI Taxonomy" id="1802586"/>
    <lineage>
        <taxon>Bacteria</taxon>
        <taxon>Bacillati</taxon>
        <taxon>Saganbacteria</taxon>
    </lineage>
</organism>
<dbReference type="NCBIfam" id="NF001159">
    <property type="entry name" value="PRK00150.1-3"/>
    <property type="match status" value="1"/>
</dbReference>
<dbReference type="PANTHER" id="PTHR10458">
    <property type="entry name" value="PEPTIDE DEFORMYLASE"/>
    <property type="match status" value="1"/>
</dbReference>
<dbReference type="InterPro" id="IPR036821">
    <property type="entry name" value="Peptide_deformylase_sf"/>
</dbReference>
<accession>A0A1F4TKG0</accession>
<feature type="binding site" evidence="2">
    <location>
        <position position="87"/>
    </location>
    <ligand>
        <name>Fe cation</name>
        <dbReference type="ChEBI" id="CHEBI:24875"/>
    </ligand>
</feature>
<feature type="binding site" evidence="2">
    <location>
        <position position="129"/>
    </location>
    <ligand>
        <name>Fe cation</name>
        <dbReference type="ChEBI" id="CHEBI:24875"/>
    </ligand>
</feature>
<comment type="function">
    <text evidence="2">Removes the formyl group from the N-terminal Met of newly synthesized proteins. Requires at least a dipeptide for an efficient rate of reaction. N-terminal L-methionine is a prerequisite for activity but the enzyme has broad specificity at other positions.</text>
</comment>
<feature type="active site" evidence="2">
    <location>
        <position position="130"/>
    </location>
</feature>
<name>A0A1F4TKG0_UNCSA</name>
<dbReference type="NCBIfam" id="TIGR00079">
    <property type="entry name" value="pept_deformyl"/>
    <property type="match status" value="1"/>
</dbReference>
<dbReference type="EC" id="3.5.1.88" evidence="2"/>
<comment type="catalytic activity">
    <reaction evidence="2">
        <text>N-terminal N-formyl-L-methionyl-[peptide] + H2O = N-terminal L-methionyl-[peptide] + formate</text>
        <dbReference type="Rhea" id="RHEA:24420"/>
        <dbReference type="Rhea" id="RHEA-COMP:10639"/>
        <dbReference type="Rhea" id="RHEA-COMP:10640"/>
        <dbReference type="ChEBI" id="CHEBI:15377"/>
        <dbReference type="ChEBI" id="CHEBI:15740"/>
        <dbReference type="ChEBI" id="CHEBI:49298"/>
        <dbReference type="ChEBI" id="CHEBI:64731"/>
        <dbReference type="EC" id="3.5.1.88"/>
    </reaction>
</comment>
<keyword evidence="2" id="KW-0648">Protein biosynthesis</keyword>
<dbReference type="PRINTS" id="PR01576">
    <property type="entry name" value="PDEFORMYLASE"/>
</dbReference>